<dbReference type="Proteomes" id="UP000342300">
    <property type="component" value="Unassembled WGS sequence"/>
</dbReference>
<feature type="signal peptide" evidence="1">
    <location>
        <begin position="1"/>
        <end position="20"/>
    </location>
</feature>
<evidence type="ECO:0000313" key="3">
    <source>
        <dbReference type="Proteomes" id="UP000342300"/>
    </source>
</evidence>
<reference evidence="2 3" key="1">
    <citation type="submission" date="2017-09" db="EMBL/GenBank/DDBJ databases">
        <title>Metagenomic Analysis Reveals Denitrifying Candidatus Accumulibacter and Flanking Population as a Source of N2O.</title>
        <authorList>
            <person name="Gao H."/>
            <person name="Mao Y."/>
            <person name="Zhao X."/>
            <person name="Liu W.-T."/>
            <person name="Zhang T."/>
            <person name="Wells G."/>
        </authorList>
    </citation>
    <scope>NUCLEOTIDE SEQUENCE [LARGE SCALE GENOMIC DNA]</scope>
    <source>
        <strain evidence="2">CANDO_2_IC</strain>
    </source>
</reference>
<dbReference type="AlphaFoldDB" id="A0A6A7S0D3"/>
<evidence type="ECO:0000256" key="1">
    <source>
        <dbReference type="SAM" id="SignalP"/>
    </source>
</evidence>
<sequence>MPDIKHFFLLFIFATGLCLAASPKPLDVTANSSSTALPSLSVTTGVLEAKIKEVETATDVQAEV</sequence>
<evidence type="ECO:0000313" key="2">
    <source>
        <dbReference type="EMBL" id="MQM32696.1"/>
    </source>
</evidence>
<comment type="caution">
    <text evidence="2">The sequence shown here is derived from an EMBL/GenBank/DDBJ whole genome shotgun (WGS) entry which is preliminary data.</text>
</comment>
<organism evidence="2 3">
    <name type="scientific">Candidatus Accumulibacter phosphatis</name>
    <dbReference type="NCBI Taxonomy" id="327160"/>
    <lineage>
        <taxon>Bacteria</taxon>
        <taxon>Pseudomonadati</taxon>
        <taxon>Pseudomonadota</taxon>
        <taxon>Betaproteobacteria</taxon>
        <taxon>Candidatus Accumulibacter</taxon>
    </lineage>
</organism>
<protein>
    <submittedName>
        <fullName evidence="2">Uncharacterized protein</fullName>
    </submittedName>
</protein>
<keyword evidence="1" id="KW-0732">Signal</keyword>
<dbReference type="EMBL" id="PDHS01000597">
    <property type="protein sequence ID" value="MQM32696.1"/>
    <property type="molecule type" value="Genomic_DNA"/>
</dbReference>
<accession>A0A6A7S0D3</accession>
<feature type="chain" id="PRO_5025354423" evidence="1">
    <location>
        <begin position="21"/>
        <end position="64"/>
    </location>
</feature>
<gene>
    <name evidence="2" type="ORF">CRU78_20280</name>
</gene>
<name>A0A6A7S0D3_9PROT</name>
<proteinExistence type="predicted"/>
<feature type="non-terminal residue" evidence="2">
    <location>
        <position position="64"/>
    </location>
</feature>